<dbReference type="EMBL" id="JAHQIW010001484">
    <property type="protein sequence ID" value="KAJ1352608.1"/>
    <property type="molecule type" value="Genomic_DNA"/>
</dbReference>
<sequence>MEISSRGCFRGHLQPPPVVERLVTVQRERNMITKGKSRQRVLTHFTVRFSSCDHRPQWWLDGDHKINVADGATP</sequence>
<evidence type="ECO:0000313" key="1">
    <source>
        <dbReference type="EMBL" id="KAJ1352608.1"/>
    </source>
</evidence>
<reference evidence="1" key="1">
    <citation type="submission" date="2021-06" db="EMBL/GenBank/DDBJ databases">
        <title>Parelaphostrongylus tenuis whole genome reference sequence.</title>
        <authorList>
            <person name="Garwood T.J."/>
            <person name="Larsen P.A."/>
            <person name="Fountain-Jones N.M."/>
            <person name="Garbe J.R."/>
            <person name="Macchietto M.G."/>
            <person name="Kania S.A."/>
            <person name="Gerhold R.W."/>
            <person name="Richards J.E."/>
            <person name="Wolf T.M."/>
        </authorList>
    </citation>
    <scope>NUCLEOTIDE SEQUENCE</scope>
    <source>
        <strain evidence="1">MNPRO001-30</strain>
        <tissue evidence="1">Meninges</tissue>
    </source>
</reference>
<name>A0AAD5MAI6_PARTN</name>
<proteinExistence type="predicted"/>
<organism evidence="1 2">
    <name type="scientific">Parelaphostrongylus tenuis</name>
    <name type="common">Meningeal worm</name>
    <dbReference type="NCBI Taxonomy" id="148309"/>
    <lineage>
        <taxon>Eukaryota</taxon>
        <taxon>Metazoa</taxon>
        <taxon>Ecdysozoa</taxon>
        <taxon>Nematoda</taxon>
        <taxon>Chromadorea</taxon>
        <taxon>Rhabditida</taxon>
        <taxon>Rhabditina</taxon>
        <taxon>Rhabditomorpha</taxon>
        <taxon>Strongyloidea</taxon>
        <taxon>Metastrongylidae</taxon>
        <taxon>Parelaphostrongylus</taxon>
    </lineage>
</organism>
<gene>
    <name evidence="1" type="ORF">KIN20_009002</name>
</gene>
<dbReference type="Proteomes" id="UP001196413">
    <property type="component" value="Unassembled WGS sequence"/>
</dbReference>
<protein>
    <submittedName>
        <fullName evidence="1">Uncharacterized protein</fullName>
    </submittedName>
</protein>
<comment type="caution">
    <text evidence="1">The sequence shown here is derived from an EMBL/GenBank/DDBJ whole genome shotgun (WGS) entry which is preliminary data.</text>
</comment>
<dbReference type="AlphaFoldDB" id="A0AAD5MAI6"/>
<accession>A0AAD5MAI6</accession>
<evidence type="ECO:0000313" key="2">
    <source>
        <dbReference type="Proteomes" id="UP001196413"/>
    </source>
</evidence>
<keyword evidence="2" id="KW-1185">Reference proteome</keyword>